<dbReference type="Proteomes" id="UP000716906">
    <property type="component" value="Unassembled WGS sequence"/>
</dbReference>
<dbReference type="RefSeq" id="WP_033127061.1">
    <property type="nucleotide sequence ID" value="NZ_JACLYY010000003.1"/>
</dbReference>
<dbReference type="SUPFAM" id="SSF50939">
    <property type="entry name" value="Sialidases"/>
    <property type="match status" value="1"/>
</dbReference>
<gene>
    <name evidence="1" type="ORF">H7U36_04460</name>
</gene>
<accession>A0ABS2E6V2</accession>
<dbReference type="InterPro" id="IPR015943">
    <property type="entry name" value="WD40/YVTN_repeat-like_dom_sf"/>
</dbReference>
<name>A0ABS2E6V2_9FIRM</name>
<proteinExistence type="predicted"/>
<dbReference type="InterPro" id="IPR036278">
    <property type="entry name" value="Sialidase_sf"/>
</dbReference>
<dbReference type="CDD" id="cd15482">
    <property type="entry name" value="Sialidase_non-viral"/>
    <property type="match status" value="1"/>
</dbReference>
<keyword evidence="2" id="KW-1185">Reference proteome</keyword>
<comment type="caution">
    <text evidence="1">The sequence shown here is derived from an EMBL/GenBank/DDBJ whole genome shotgun (WGS) entry which is preliminary data.</text>
</comment>
<reference evidence="1 2" key="1">
    <citation type="journal article" date="2021" name="Sci. Rep.">
        <title>The distribution of antibiotic resistance genes in chicken gut microbiota commensals.</title>
        <authorList>
            <person name="Juricova H."/>
            <person name="Matiasovicova J."/>
            <person name="Kubasova T."/>
            <person name="Cejkova D."/>
            <person name="Rychlik I."/>
        </authorList>
    </citation>
    <scope>NUCLEOTIDE SEQUENCE [LARGE SCALE GENOMIC DNA]</scope>
    <source>
        <strain evidence="1 2">An773</strain>
    </source>
</reference>
<dbReference type="Gene3D" id="2.130.10.10">
    <property type="entry name" value="YVTN repeat-like/Quinoprotein amine dehydrogenase"/>
    <property type="match status" value="1"/>
</dbReference>
<sequence length="481" mass="52705">MKGKKKILLVAAILVAAALAAFLIKTWTERGGEETLEQEGLSSILDKVRETEEFPENCNIAYLGADITEEGEVTDFTLTVIGFDSQDQYISHVGYTWDEEAGELSCREYSETALPTYYDPNADFAYIDSQIRRIPFEAQIRLLSFDRYKVEYQQDTQLPAGTPVLDGSGGEDFPVLTWEEYERGEGGVSDGSSAMVISLTDGTGATGERLEYYCEAADQEALAGHPESVMMMDYRLNGGELLLTGDAGETWVDTGLTEEQVDETVETYGRGGLLFEDSYYGDKENGLYAVFYGQTPVLRLSGDGGQTWEDIPFTDYMPRLCTRRIVRFLDRENGYAGLGTDWTMGTGGAVYVYWTHDGGATWTSSTSLYEDSMMLDGLAFADTSNGVASLQTVNGDEQYPALRVTTDGGASFTELVLPWESLPSSVSFLDKVDTLTEEDGVFTLTLGQGTAGNTKAVFTSTDVTGGWTFKESYQGTIHTVG</sequence>
<dbReference type="EMBL" id="JACLYY010000003">
    <property type="protein sequence ID" value="MBM6737362.1"/>
    <property type="molecule type" value="Genomic_DNA"/>
</dbReference>
<evidence type="ECO:0000313" key="1">
    <source>
        <dbReference type="EMBL" id="MBM6737362.1"/>
    </source>
</evidence>
<organism evidence="1 2">
    <name type="scientific">Faecalicatena fissicatena</name>
    <dbReference type="NCBI Taxonomy" id="290055"/>
    <lineage>
        <taxon>Bacteria</taxon>
        <taxon>Bacillati</taxon>
        <taxon>Bacillota</taxon>
        <taxon>Clostridia</taxon>
        <taxon>Lachnospirales</taxon>
        <taxon>Lachnospiraceae</taxon>
        <taxon>Faecalicatena</taxon>
    </lineage>
</organism>
<protein>
    <submittedName>
        <fullName evidence="1">Uncharacterized protein</fullName>
    </submittedName>
</protein>
<evidence type="ECO:0000313" key="2">
    <source>
        <dbReference type="Proteomes" id="UP000716906"/>
    </source>
</evidence>